<comment type="caution">
    <text evidence="12">The sequence shown here is derived from an EMBL/GenBank/DDBJ whole genome shotgun (WGS) entry which is preliminary data.</text>
</comment>
<dbReference type="GO" id="GO:0019632">
    <property type="term" value="P:shikimate metabolic process"/>
    <property type="evidence" value="ECO:0007669"/>
    <property type="project" value="InterPro"/>
</dbReference>
<dbReference type="Gene3D" id="3.40.50.720">
    <property type="entry name" value="NAD(P)-binding Rossmann-like Domain"/>
    <property type="match status" value="1"/>
</dbReference>
<dbReference type="GO" id="GO:0050661">
    <property type="term" value="F:NADP binding"/>
    <property type="evidence" value="ECO:0007669"/>
    <property type="project" value="InterPro"/>
</dbReference>
<dbReference type="InterPro" id="IPR022893">
    <property type="entry name" value="Shikimate_DH_fam"/>
</dbReference>
<dbReference type="PANTHER" id="PTHR21089">
    <property type="entry name" value="SHIKIMATE DEHYDROGENASE"/>
    <property type="match status" value="1"/>
</dbReference>
<comment type="similarity">
    <text evidence="8">Belongs to the shikimate dehydrogenase family.</text>
</comment>
<feature type="binding site" evidence="8">
    <location>
        <begin position="20"/>
        <end position="22"/>
    </location>
    <ligand>
        <name>shikimate</name>
        <dbReference type="ChEBI" id="CHEBI:36208"/>
    </ligand>
</feature>
<keyword evidence="3 8" id="KW-0028">Amino-acid biosynthesis</keyword>
<evidence type="ECO:0000256" key="1">
    <source>
        <dbReference type="ARBA" id="ARBA00004871"/>
    </source>
</evidence>
<evidence type="ECO:0000256" key="6">
    <source>
        <dbReference type="ARBA" id="ARBA00023141"/>
    </source>
</evidence>
<feature type="binding site" evidence="8">
    <location>
        <begin position="155"/>
        <end position="160"/>
    </location>
    <ligand>
        <name>NADP(+)</name>
        <dbReference type="ChEBI" id="CHEBI:58349"/>
    </ligand>
</feature>
<dbReference type="EMBL" id="DVNB01000109">
    <property type="protein sequence ID" value="HIU58290.1"/>
    <property type="molecule type" value="Genomic_DNA"/>
</dbReference>
<feature type="binding site" evidence="8">
    <location>
        <position position="226"/>
    </location>
    <ligand>
        <name>NADP(+)</name>
        <dbReference type="ChEBI" id="CHEBI:58349"/>
    </ligand>
</feature>
<feature type="domain" description="Quinate/shikimate 5-dehydrogenase/glutamyl-tRNA reductase" evidence="9">
    <location>
        <begin position="121"/>
        <end position="172"/>
    </location>
</feature>
<dbReference type="GO" id="GO:0008652">
    <property type="term" value="P:amino acid biosynthetic process"/>
    <property type="evidence" value="ECO:0007669"/>
    <property type="project" value="UniProtKB-KW"/>
</dbReference>
<dbReference type="InterPro" id="IPR006151">
    <property type="entry name" value="Shikm_DH/Glu-tRNA_Rdtase"/>
</dbReference>
<protein>
    <recommendedName>
        <fullName evidence="2 8">Shikimate dehydrogenase (NADP(+))</fullName>
        <shortName evidence="8">SDH</shortName>
        <ecNumber evidence="2 8">1.1.1.25</ecNumber>
    </recommendedName>
</protein>
<accession>A0A9D1MDQ1</accession>
<reference evidence="12" key="1">
    <citation type="submission" date="2020-10" db="EMBL/GenBank/DDBJ databases">
        <authorList>
            <person name="Gilroy R."/>
        </authorList>
    </citation>
    <scope>NUCLEOTIDE SEQUENCE</scope>
    <source>
        <strain evidence="12">USAMLcec3-3695</strain>
    </source>
</reference>
<dbReference type="InterPro" id="IPR013708">
    <property type="entry name" value="Shikimate_DH-bd_N"/>
</dbReference>
<comment type="subunit">
    <text evidence="8">Homodimer.</text>
</comment>
<dbReference type="GO" id="GO:0009423">
    <property type="term" value="P:chorismate biosynthetic process"/>
    <property type="evidence" value="ECO:0007669"/>
    <property type="project" value="UniProtKB-UniRule"/>
</dbReference>
<comment type="function">
    <text evidence="8">Involved in the biosynthesis of the chorismate, which leads to the biosynthesis of aromatic amino acids. Catalyzes the reversible NADPH linked reduction of 3-dehydroshikimate (DHSA) to yield shikimate (SA).</text>
</comment>
<feature type="binding site" evidence="8">
    <location>
        <position position="256"/>
    </location>
    <ligand>
        <name>shikimate</name>
        <dbReference type="ChEBI" id="CHEBI:36208"/>
    </ligand>
</feature>
<dbReference type="PANTHER" id="PTHR21089:SF1">
    <property type="entry name" value="BIFUNCTIONAL 3-DEHYDROQUINATE DEHYDRATASE_SHIKIMATE DEHYDROGENASE, CHLOROPLASTIC"/>
    <property type="match status" value="1"/>
</dbReference>
<comment type="pathway">
    <text evidence="1 8">Metabolic intermediate biosynthesis; chorismate biosynthesis; chorismate from D-erythrose 4-phosphate and phosphoenolpyruvate: step 4/7.</text>
</comment>
<evidence type="ECO:0000256" key="3">
    <source>
        <dbReference type="ARBA" id="ARBA00022605"/>
    </source>
</evidence>
<proteinExistence type="inferred from homology"/>
<evidence type="ECO:0000256" key="8">
    <source>
        <dbReference type="HAMAP-Rule" id="MF_00222"/>
    </source>
</evidence>
<dbReference type="Pfam" id="PF08501">
    <property type="entry name" value="Shikimate_dh_N"/>
    <property type="match status" value="1"/>
</dbReference>
<feature type="domain" description="Shikimate dehydrogenase substrate binding N-terminal" evidence="10">
    <location>
        <begin position="12"/>
        <end position="94"/>
    </location>
</feature>
<evidence type="ECO:0000313" key="12">
    <source>
        <dbReference type="EMBL" id="HIU58290.1"/>
    </source>
</evidence>
<evidence type="ECO:0000259" key="11">
    <source>
        <dbReference type="Pfam" id="PF18317"/>
    </source>
</evidence>
<name>A0A9D1MDQ1_9FIRM</name>
<dbReference type="SUPFAM" id="SSF51735">
    <property type="entry name" value="NAD(P)-binding Rossmann-fold domains"/>
    <property type="match status" value="1"/>
</dbReference>
<feature type="binding site" evidence="8">
    <location>
        <position position="92"/>
    </location>
    <ligand>
        <name>shikimate</name>
        <dbReference type="ChEBI" id="CHEBI:36208"/>
    </ligand>
</feature>
<dbReference type="AlphaFoldDB" id="A0A9D1MDQ1"/>
<dbReference type="InterPro" id="IPR036291">
    <property type="entry name" value="NAD(P)-bd_dom_sf"/>
</dbReference>
<feature type="binding site" evidence="8">
    <location>
        <position position="107"/>
    </location>
    <ligand>
        <name>shikimate</name>
        <dbReference type="ChEBI" id="CHEBI:36208"/>
    </ligand>
</feature>
<organism evidence="12 13">
    <name type="scientific">Candidatus Ornithomonoglobus merdipullorum</name>
    <dbReference type="NCBI Taxonomy" id="2840895"/>
    <lineage>
        <taxon>Bacteria</taxon>
        <taxon>Bacillati</taxon>
        <taxon>Bacillota</taxon>
        <taxon>Clostridia</taxon>
        <taxon>Candidatus Ornithomonoglobus</taxon>
    </lineage>
</organism>
<dbReference type="Pfam" id="PF18317">
    <property type="entry name" value="SDH_C"/>
    <property type="match status" value="1"/>
</dbReference>
<feature type="binding site" evidence="8">
    <location>
        <position position="228"/>
    </location>
    <ligand>
        <name>shikimate</name>
        <dbReference type="ChEBI" id="CHEBI:36208"/>
    </ligand>
</feature>
<evidence type="ECO:0000256" key="5">
    <source>
        <dbReference type="ARBA" id="ARBA00023002"/>
    </source>
</evidence>
<keyword evidence="4 8" id="KW-0521">NADP</keyword>
<dbReference type="Proteomes" id="UP000824109">
    <property type="component" value="Unassembled WGS sequence"/>
</dbReference>
<dbReference type="Pfam" id="PF01488">
    <property type="entry name" value="Shikimate_DH"/>
    <property type="match status" value="1"/>
</dbReference>
<evidence type="ECO:0000259" key="10">
    <source>
        <dbReference type="Pfam" id="PF08501"/>
    </source>
</evidence>
<feature type="binding site" evidence="8">
    <location>
        <position position="249"/>
    </location>
    <ligand>
        <name>NADP(+)</name>
        <dbReference type="ChEBI" id="CHEBI:58349"/>
    </ligand>
</feature>
<dbReference type="NCBIfam" id="TIGR00507">
    <property type="entry name" value="aroE"/>
    <property type="match status" value="1"/>
</dbReference>
<comment type="caution">
    <text evidence="8">Lacks conserved residue(s) required for the propagation of feature annotation.</text>
</comment>
<dbReference type="InterPro" id="IPR046346">
    <property type="entry name" value="Aminoacid_DH-like_N_sf"/>
</dbReference>
<dbReference type="SUPFAM" id="SSF53223">
    <property type="entry name" value="Aminoacid dehydrogenase-like, N-terminal domain"/>
    <property type="match status" value="1"/>
</dbReference>
<dbReference type="EC" id="1.1.1.25" evidence="2 8"/>
<dbReference type="InterPro" id="IPR041121">
    <property type="entry name" value="SDH_C"/>
</dbReference>
<dbReference type="GO" id="GO:0009073">
    <property type="term" value="P:aromatic amino acid family biosynthetic process"/>
    <property type="evidence" value="ECO:0007669"/>
    <property type="project" value="UniProtKB-KW"/>
</dbReference>
<dbReference type="CDD" id="cd01065">
    <property type="entry name" value="NAD_bind_Shikimate_DH"/>
    <property type="match status" value="1"/>
</dbReference>
<feature type="active site" description="Proton acceptor" evidence="8">
    <location>
        <position position="71"/>
    </location>
</feature>
<reference evidence="12" key="2">
    <citation type="journal article" date="2021" name="PeerJ">
        <title>Extensive microbial diversity within the chicken gut microbiome revealed by metagenomics and culture.</title>
        <authorList>
            <person name="Gilroy R."/>
            <person name="Ravi A."/>
            <person name="Getino M."/>
            <person name="Pursley I."/>
            <person name="Horton D.L."/>
            <person name="Alikhan N.F."/>
            <person name="Baker D."/>
            <person name="Gharbi K."/>
            <person name="Hall N."/>
            <person name="Watson M."/>
            <person name="Adriaenssens E.M."/>
            <person name="Foster-Nyarko E."/>
            <person name="Jarju S."/>
            <person name="Secka A."/>
            <person name="Antonio M."/>
            <person name="Oren A."/>
            <person name="Chaudhuri R.R."/>
            <person name="La Ragione R."/>
            <person name="Hildebrand F."/>
            <person name="Pallen M.J."/>
        </authorList>
    </citation>
    <scope>NUCLEOTIDE SEQUENCE</scope>
    <source>
        <strain evidence="12">USAMLcec3-3695</strain>
    </source>
</reference>
<keyword evidence="5 8" id="KW-0560">Oxidoreductase</keyword>
<dbReference type="InterPro" id="IPR011342">
    <property type="entry name" value="Shikimate_DH"/>
</dbReference>
<evidence type="ECO:0000259" key="9">
    <source>
        <dbReference type="Pfam" id="PF01488"/>
    </source>
</evidence>
<dbReference type="HAMAP" id="MF_00222">
    <property type="entry name" value="Shikimate_DH_AroE"/>
    <property type="match status" value="1"/>
</dbReference>
<keyword evidence="6 8" id="KW-0057">Aromatic amino acid biosynthesis</keyword>
<feature type="domain" description="SDH C-terminal" evidence="11">
    <location>
        <begin position="249"/>
        <end position="268"/>
    </location>
</feature>
<evidence type="ECO:0000256" key="2">
    <source>
        <dbReference type="ARBA" id="ARBA00012962"/>
    </source>
</evidence>
<feature type="binding site" evidence="8">
    <location>
        <position position="67"/>
    </location>
    <ligand>
        <name>shikimate</name>
        <dbReference type="ChEBI" id="CHEBI:36208"/>
    </ligand>
</feature>
<evidence type="ECO:0000256" key="7">
    <source>
        <dbReference type="ARBA" id="ARBA00049442"/>
    </source>
</evidence>
<sequence>MNITAKTKKLGIIGFPVEHSFSPKMHNYISDKLGNDYIYTGFTVAPDSLGDAVRGIRALGMRGVNVTAPHKTEVMQYLDRVDPRAKRLGSVNTVVNDNGVLTGYNTDSDGFFAALRHSGIEVRGKRVLVMGCGGVAKPTLMRMTEESPRSVTLMNRTKSKAEVMADEIYRETGFKIETDPAELGFDVVINMTSAGMEPQEDTLPTELIDGLGTMDFIKDGMAAVDMIYNPPKTKFLREAEKRGANILNGLDMLIYQGIIAYELFTGTSLPDGMADDIRRDVFGAAAGVGS</sequence>
<comment type="catalytic activity">
    <reaction evidence="7 8">
        <text>shikimate + NADP(+) = 3-dehydroshikimate + NADPH + H(+)</text>
        <dbReference type="Rhea" id="RHEA:17737"/>
        <dbReference type="ChEBI" id="CHEBI:15378"/>
        <dbReference type="ChEBI" id="CHEBI:16630"/>
        <dbReference type="ChEBI" id="CHEBI:36208"/>
        <dbReference type="ChEBI" id="CHEBI:57783"/>
        <dbReference type="ChEBI" id="CHEBI:58349"/>
        <dbReference type="EC" id="1.1.1.25"/>
    </reaction>
</comment>
<dbReference type="Gene3D" id="3.40.50.10860">
    <property type="entry name" value="Leucine Dehydrogenase, chain A, domain 1"/>
    <property type="match status" value="1"/>
</dbReference>
<evidence type="ECO:0000313" key="13">
    <source>
        <dbReference type="Proteomes" id="UP000824109"/>
    </source>
</evidence>
<gene>
    <name evidence="8 12" type="primary">aroE</name>
    <name evidence="12" type="ORF">IAA61_10850</name>
</gene>
<dbReference type="GO" id="GO:0004764">
    <property type="term" value="F:shikimate 3-dehydrogenase (NADP+) activity"/>
    <property type="evidence" value="ECO:0007669"/>
    <property type="project" value="UniProtKB-UniRule"/>
</dbReference>
<evidence type="ECO:0000256" key="4">
    <source>
        <dbReference type="ARBA" id="ARBA00022857"/>
    </source>
</evidence>